<keyword evidence="1" id="KW-0808">Transferase</keyword>
<accession>A0A645F9E6</accession>
<dbReference type="EC" id="2.8.3.8" evidence="1"/>
<comment type="caution">
    <text evidence="1">The sequence shown here is derived from an EMBL/GenBank/DDBJ whole genome shotgun (WGS) entry which is preliminary data.</text>
</comment>
<dbReference type="Gene3D" id="3.40.1080.10">
    <property type="entry name" value="Glutaconate Coenzyme A-transferase"/>
    <property type="match status" value="1"/>
</dbReference>
<dbReference type="InterPro" id="IPR037171">
    <property type="entry name" value="NagB/RpiA_transferase-like"/>
</dbReference>
<name>A0A645F9E6_9ZZZZ</name>
<reference evidence="1" key="1">
    <citation type="submission" date="2019-08" db="EMBL/GenBank/DDBJ databases">
        <authorList>
            <person name="Kucharzyk K."/>
            <person name="Murdoch R.W."/>
            <person name="Higgins S."/>
            <person name="Loffler F."/>
        </authorList>
    </citation>
    <scope>NUCLEOTIDE SEQUENCE</scope>
</reference>
<dbReference type="PANTHER" id="PTHR43293">
    <property type="entry name" value="ACETATE COA-TRANSFERASE YDIF"/>
    <property type="match status" value="1"/>
</dbReference>
<dbReference type="PANTHER" id="PTHR43293:SF1">
    <property type="entry name" value="ACETATE COA-TRANSFERASE YDIF"/>
    <property type="match status" value="1"/>
</dbReference>
<dbReference type="GO" id="GO:0008775">
    <property type="term" value="F:acetate CoA-transferase activity"/>
    <property type="evidence" value="ECO:0007669"/>
    <property type="project" value="UniProtKB-EC"/>
</dbReference>
<organism evidence="1">
    <name type="scientific">bioreactor metagenome</name>
    <dbReference type="NCBI Taxonomy" id="1076179"/>
    <lineage>
        <taxon>unclassified sequences</taxon>
        <taxon>metagenomes</taxon>
        <taxon>ecological metagenomes</taxon>
    </lineage>
</organism>
<evidence type="ECO:0000313" key="1">
    <source>
        <dbReference type="EMBL" id="MPN10246.1"/>
    </source>
</evidence>
<protein>
    <submittedName>
        <fullName evidence="1">Acetate CoA-transferase YdiF</fullName>
        <ecNumber evidence="1">2.8.3.8</ecNumber>
    </submittedName>
</protein>
<gene>
    <name evidence="1" type="primary">ydiF_7</name>
    <name evidence="1" type="ORF">SDC9_157541</name>
</gene>
<dbReference type="AlphaFoldDB" id="A0A645F9E6"/>
<dbReference type="SUPFAM" id="SSF100950">
    <property type="entry name" value="NagB/RpiA/CoA transferase-like"/>
    <property type="match status" value="1"/>
</dbReference>
<proteinExistence type="predicted"/>
<dbReference type="EMBL" id="VSSQ01056392">
    <property type="protein sequence ID" value="MPN10246.1"/>
    <property type="molecule type" value="Genomic_DNA"/>
</dbReference>
<sequence>MAQQFDFYDGGGIKTCFMGGYEVDRYGNVNAHVVNKRFAGIGGFANITTATPNVVFCMTFTAIGLAAERNDGGIKIAHEGKTPKFKPEIEAISFSAKHARLRGQRVLYVTERCVFELGEQGLELMEVYPGIDLNRDILERLDFMPGIRPGIE</sequence>